<name>A5D139_PELTS</name>
<dbReference type="InterPro" id="IPR005548">
    <property type="entry name" value="Cell_div_FtsQ/DivIB_C"/>
</dbReference>
<dbReference type="InterPro" id="IPR050487">
    <property type="entry name" value="FtsQ_DivIB"/>
</dbReference>
<dbReference type="HOGENOM" id="CLU_047677_4_3_9"/>
<evidence type="ECO:0000256" key="8">
    <source>
        <dbReference type="SAM" id="Phobius"/>
    </source>
</evidence>
<evidence type="ECO:0000313" key="10">
    <source>
        <dbReference type="EMBL" id="BAF60036.1"/>
    </source>
</evidence>
<evidence type="ECO:0000256" key="7">
    <source>
        <dbReference type="ARBA" id="ARBA00023306"/>
    </source>
</evidence>
<dbReference type="GO" id="GO:0051301">
    <property type="term" value="P:cell division"/>
    <property type="evidence" value="ECO:0007669"/>
    <property type="project" value="UniProtKB-KW"/>
</dbReference>
<dbReference type="PANTHER" id="PTHR37820:SF1">
    <property type="entry name" value="CELL DIVISION PROTEIN FTSQ"/>
    <property type="match status" value="1"/>
</dbReference>
<dbReference type="Pfam" id="PF03799">
    <property type="entry name" value="FtsQ_DivIB_C"/>
    <property type="match status" value="1"/>
</dbReference>
<reference evidence="11" key="1">
    <citation type="journal article" date="2008" name="Genome Res.">
        <title>The genome of Pelotomaculum thermopropionicum reveals niche-associated evolution in anaerobic microbiota.</title>
        <authorList>
            <person name="Kosaka T."/>
            <person name="Kato S."/>
            <person name="Shimoyama T."/>
            <person name="Ishii S."/>
            <person name="Abe T."/>
            <person name="Watanabe K."/>
        </authorList>
    </citation>
    <scope>NUCLEOTIDE SEQUENCE [LARGE SCALE GENOMIC DNA]</scope>
    <source>
        <strain evidence="11">DSM 13744 / JCM 10971 / SI</strain>
    </source>
</reference>
<comment type="subcellular location">
    <subcellularLocation>
        <location evidence="1">Membrane</location>
    </subcellularLocation>
</comment>
<gene>
    <name evidence="10" type="primary">FtsQ</name>
    <name evidence="10" type="ordered locus">PTH_1855</name>
</gene>
<sequence>MTGASARRRRQGRPQKRWNAVEGIFFILVVLVTGYVLLRSPLFEVNRILVRGNQFLSEDKIRSVAAIGTGLNIFQADLATAASNLKTVPMIKEARVSRALPSTIVITVTERIPLGLLPAGGGFIEVDGEGVYLQQAGPGVPGLPVITGLSFALPAPGQVVQAEGLKEALAVIGGLPGELVAGLSEVHVEKDGQIIMYTADGIQCRFGQAAEIQEKGAVLSQLIVELRKQGARVKYIDLSCAGQPVVYYKKY</sequence>
<keyword evidence="6 8" id="KW-0472">Membrane</keyword>
<evidence type="ECO:0000256" key="6">
    <source>
        <dbReference type="ARBA" id="ARBA00023136"/>
    </source>
</evidence>
<keyword evidence="11" id="KW-1185">Reference proteome</keyword>
<accession>A5D139</accession>
<dbReference type="Pfam" id="PF08478">
    <property type="entry name" value="POTRA_1"/>
    <property type="match status" value="1"/>
</dbReference>
<dbReference type="InterPro" id="IPR013685">
    <property type="entry name" value="POTRA_FtsQ_type"/>
</dbReference>
<evidence type="ECO:0000313" key="11">
    <source>
        <dbReference type="Proteomes" id="UP000006556"/>
    </source>
</evidence>
<evidence type="ECO:0000259" key="9">
    <source>
        <dbReference type="PROSITE" id="PS51779"/>
    </source>
</evidence>
<dbReference type="GO" id="GO:0005886">
    <property type="term" value="C:plasma membrane"/>
    <property type="evidence" value="ECO:0007669"/>
    <property type="project" value="TreeGrafter"/>
</dbReference>
<evidence type="ECO:0000256" key="5">
    <source>
        <dbReference type="ARBA" id="ARBA00022989"/>
    </source>
</evidence>
<dbReference type="AlphaFoldDB" id="A5D139"/>
<dbReference type="PANTHER" id="PTHR37820">
    <property type="entry name" value="CELL DIVISION PROTEIN DIVIB"/>
    <property type="match status" value="1"/>
</dbReference>
<feature type="transmembrane region" description="Helical" evidence="8">
    <location>
        <begin position="20"/>
        <end position="38"/>
    </location>
</feature>
<dbReference type="InterPro" id="IPR034746">
    <property type="entry name" value="POTRA"/>
</dbReference>
<evidence type="ECO:0000256" key="4">
    <source>
        <dbReference type="ARBA" id="ARBA00022692"/>
    </source>
</evidence>
<feature type="domain" description="POTRA" evidence="9">
    <location>
        <begin position="43"/>
        <end position="111"/>
    </location>
</feature>
<keyword evidence="3 10" id="KW-0132">Cell division</keyword>
<dbReference type="Proteomes" id="UP000006556">
    <property type="component" value="Chromosome"/>
</dbReference>
<dbReference type="EMBL" id="AP009389">
    <property type="protein sequence ID" value="BAF60036.1"/>
    <property type="molecule type" value="Genomic_DNA"/>
</dbReference>
<organism evidence="10 11">
    <name type="scientific">Pelotomaculum thermopropionicum (strain DSM 13744 / JCM 10971 / SI)</name>
    <dbReference type="NCBI Taxonomy" id="370438"/>
    <lineage>
        <taxon>Bacteria</taxon>
        <taxon>Bacillati</taxon>
        <taxon>Bacillota</taxon>
        <taxon>Clostridia</taxon>
        <taxon>Eubacteriales</taxon>
        <taxon>Desulfotomaculaceae</taxon>
        <taxon>Pelotomaculum</taxon>
    </lineage>
</organism>
<proteinExistence type="predicted"/>
<evidence type="ECO:0000256" key="1">
    <source>
        <dbReference type="ARBA" id="ARBA00004370"/>
    </source>
</evidence>
<dbReference type="Gene3D" id="3.10.20.310">
    <property type="entry name" value="membrane protein fhac"/>
    <property type="match status" value="1"/>
</dbReference>
<evidence type="ECO:0000256" key="3">
    <source>
        <dbReference type="ARBA" id="ARBA00022618"/>
    </source>
</evidence>
<keyword evidence="4 8" id="KW-0812">Transmembrane</keyword>
<dbReference type="PROSITE" id="PS51779">
    <property type="entry name" value="POTRA"/>
    <property type="match status" value="1"/>
</dbReference>
<dbReference type="KEGG" id="pth:PTH_1855"/>
<protein>
    <submittedName>
        <fullName evidence="10">Cell division septal protein</fullName>
    </submittedName>
</protein>
<dbReference type="eggNOG" id="COG1589">
    <property type="taxonomic scope" value="Bacteria"/>
</dbReference>
<keyword evidence="2" id="KW-1003">Cell membrane</keyword>
<evidence type="ECO:0000256" key="2">
    <source>
        <dbReference type="ARBA" id="ARBA00022475"/>
    </source>
</evidence>
<keyword evidence="7" id="KW-0131">Cell cycle</keyword>
<keyword evidence="5 8" id="KW-1133">Transmembrane helix</keyword>
<dbReference type="STRING" id="370438.PTH_1855"/>